<dbReference type="NCBIfam" id="TIGR00449">
    <property type="entry name" value="tgt_general"/>
    <property type="match status" value="1"/>
</dbReference>
<dbReference type="SUPFAM" id="SSF51713">
    <property type="entry name" value="tRNA-guanine transglycosylase"/>
    <property type="match status" value="1"/>
</dbReference>
<gene>
    <name evidence="5" type="ORF">A2918_00995</name>
</gene>
<dbReference type="GO" id="GO:0002099">
    <property type="term" value="P:tRNA wobble guanine modification"/>
    <property type="evidence" value="ECO:0007669"/>
    <property type="project" value="TreeGrafter"/>
</dbReference>
<evidence type="ECO:0000259" key="4">
    <source>
        <dbReference type="Pfam" id="PF01702"/>
    </source>
</evidence>
<dbReference type="InterPro" id="IPR002616">
    <property type="entry name" value="tRNA_ribo_trans-like"/>
</dbReference>
<evidence type="ECO:0000256" key="3">
    <source>
        <dbReference type="ARBA" id="ARBA00022694"/>
    </source>
</evidence>
<comment type="caution">
    <text evidence="5">The sequence shown here is derived from an EMBL/GenBank/DDBJ whole genome shotgun (WGS) entry which is preliminary data.</text>
</comment>
<keyword evidence="3" id="KW-0819">tRNA processing</keyword>
<dbReference type="Pfam" id="PF01702">
    <property type="entry name" value="TGT"/>
    <property type="match status" value="1"/>
</dbReference>
<dbReference type="PANTHER" id="PTHR46499:SF1">
    <property type="entry name" value="QUEUINE TRNA-RIBOSYLTRANSFERASE"/>
    <property type="match status" value="1"/>
</dbReference>
<dbReference type="STRING" id="1802694.A2918_00995"/>
<dbReference type="AlphaFoldDB" id="A0A1F8GBF3"/>
<reference evidence="5 6" key="1">
    <citation type="journal article" date="2016" name="Nat. Commun.">
        <title>Thousands of microbial genomes shed light on interconnected biogeochemical processes in an aquifer system.</title>
        <authorList>
            <person name="Anantharaman K."/>
            <person name="Brown C.T."/>
            <person name="Hug L.A."/>
            <person name="Sharon I."/>
            <person name="Castelle C.J."/>
            <person name="Probst A.J."/>
            <person name="Thomas B.C."/>
            <person name="Singh A."/>
            <person name="Wilkins M.J."/>
            <person name="Karaoz U."/>
            <person name="Brodie E.L."/>
            <person name="Williams K.H."/>
            <person name="Hubbard S.S."/>
            <person name="Banfield J.F."/>
        </authorList>
    </citation>
    <scope>NUCLEOTIDE SEQUENCE [LARGE SCALE GENOMIC DNA]</scope>
</reference>
<dbReference type="GO" id="GO:0005737">
    <property type="term" value="C:cytoplasm"/>
    <property type="evidence" value="ECO:0007669"/>
    <property type="project" value="TreeGrafter"/>
</dbReference>
<dbReference type="PANTHER" id="PTHR46499">
    <property type="entry name" value="QUEUINE TRNA-RIBOSYLTRANSFERASE"/>
    <property type="match status" value="1"/>
</dbReference>
<dbReference type="Gene3D" id="3.20.20.105">
    <property type="entry name" value="Queuine tRNA-ribosyltransferase-like"/>
    <property type="match status" value="1"/>
</dbReference>
<protein>
    <recommendedName>
        <fullName evidence="4">tRNA-guanine(15) transglycosylase-like domain-containing protein</fullName>
    </recommendedName>
</protein>
<evidence type="ECO:0000313" key="5">
    <source>
        <dbReference type="EMBL" id="OGN22663.1"/>
    </source>
</evidence>
<evidence type="ECO:0000256" key="2">
    <source>
        <dbReference type="ARBA" id="ARBA00022679"/>
    </source>
</evidence>
<dbReference type="EMBL" id="MGKI01000010">
    <property type="protein sequence ID" value="OGN22663.1"/>
    <property type="molecule type" value="Genomic_DNA"/>
</dbReference>
<accession>A0A1F8GBF3</accession>
<organism evidence="5 6">
    <name type="scientific">Candidatus Yanofskybacteria bacterium RIFCSPLOWO2_01_FULL_42_49</name>
    <dbReference type="NCBI Taxonomy" id="1802694"/>
    <lineage>
        <taxon>Bacteria</taxon>
        <taxon>Candidatus Yanofskyibacteriota</taxon>
    </lineage>
</organism>
<dbReference type="InterPro" id="IPR004803">
    <property type="entry name" value="TGT"/>
</dbReference>
<name>A0A1F8GBF3_9BACT</name>
<proteinExistence type="predicted"/>
<sequence>MKQNKQNRSRGGFFKIIKKDKHTQARLGVLSTPHGKIETPSYVIVATRAEIKCLKPSDIKKTKTQVVIANTYHLWNEALNSKLETLNKSKTQNSKTKTFLLKKLGTKLPTMTDSGGFQVFSLGFGKENKIGKILNAHPVDNRLAKSIIHRRKNIRISQRGVHFLLDGKKRFLGPKLSMQIQKKLGADIVFAFDECTSPLDSFDYNKKALERTHKWAQESLKYKVKSEKLSGKRQFLFGIVQGGRYKSLRIKSSKYIASLPFDGIGIGGSFGKDEMVKTIKWVIPHLPKEKPRHLLGIGKIEDIFNAVEQGIDLFDCVIPTREARHGRIYTKNGHFDISKFRNISIPLEKECKCPVCKAGITRRKLYELFKGSDKEKQKAQRHATIHNIWFFNNLLEEIRKSIKNNKFEQFKNKFLKQFRPQP</sequence>
<keyword evidence="2" id="KW-0808">Transferase</keyword>
<feature type="domain" description="tRNA-guanine(15) transglycosylase-like" evidence="4">
    <location>
        <begin position="23"/>
        <end position="418"/>
    </location>
</feature>
<evidence type="ECO:0000256" key="1">
    <source>
        <dbReference type="ARBA" id="ARBA00022676"/>
    </source>
</evidence>
<dbReference type="NCBIfam" id="TIGR00430">
    <property type="entry name" value="Q_tRNA_tgt"/>
    <property type="match status" value="1"/>
</dbReference>
<evidence type="ECO:0000313" key="6">
    <source>
        <dbReference type="Proteomes" id="UP000178227"/>
    </source>
</evidence>
<keyword evidence="1" id="KW-0328">Glycosyltransferase</keyword>
<dbReference type="GO" id="GO:0008479">
    <property type="term" value="F:tRNA-guanosine(34) queuine transglycosylase activity"/>
    <property type="evidence" value="ECO:0007669"/>
    <property type="project" value="InterPro"/>
</dbReference>
<dbReference type="Proteomes" id="UP000178227">
    <property type="component" value="Unassembled WGS sequence"/>
</dbReference>
<dbReference type="InterPro" id="IPR036511">
    <property type="entry name" value="TGT-like_sf"/>
</dbReference>
<dbReference type="InterPro" id="IPR050076">
    <property type="entry name" value="ArchSynthase1/Queuine_TRR"/>
</dbReference>